<sequence length="239" mass="27670">MADKKRMPPLRIDEVILLVDTYFQMKEIKSSVVRWEILSDLSNKMRSLPFYPELCSNPAFRSPSGMEMLINNLRTNFDDSKKPYGQLSALRKEVCSYYFEHQDELRGIAECILTLSNIIFPQLPEYKDYIGGQLTISYHHYLEATDKTVLLLKNECFNYHKTECVVCGEDLKIKYGDYATSLLEAHIAVSLSQHRANMSISTTDILLLCPACHRLAHSNPELFDEANLKKRVKEWQQHV</sequence>
<evidence type="ECO:0000313" key="1">
    <source>
        <dbReference type="EMBL" id="MPM14833.1"/>
    </source>
</evidence>
<dbReference type="AlphaFoldDB" id="A0A644XKS2"/>
<organism evidence="1">
    <name type="scientific">bioreactor metagenome</name>
    <dbReference type="NCBI Taxonomy" id="1076179"/>
    <lineage>
        <taxon>unclassified sequences</taxon>
        <taxon>metagenomes</taxon>
        <taxon>ecological metagenomes</taxon>
    </lineage>
</organism>
<proteinExistence type="predicted"/>
<dbReference type="EMBL" id="VSSQ01002345">
    <property type="protein sequence ID" value="MPM14833.1"/>
    <property type="molecule type" value="Genomic_DNA"/>
</dbReference>
<reference evidence="1" key="1">
    <citation type="submission" date="2019-08" db="EMBL/GenBank/DDBJ databases">
        <authorList>
            <person name="Kucharzyk K."/>
            <person name="Murdoch R.W."/>
            <person name="Higgins S."/>
            <person name="Loffler F."/>
        </authorList>
    </citation>
    <scope>NUCLEOTIDE SEQUENCE</scope>
</reference>
<name>A0A644XKS2_9ZZZZ</name>
<accession>A0A644XKS2</accession>
<evidence type="ECO:0008006" key="2">
    <source>
        <dbReference type="Google" id="ProtNLM"/>
    </source>
</evidence>
<protein>
    <recommendedName>
        <fullName evidence="2">HNH domain-containing protein</fullName>
    </recommendedName>
</protein>
<comment type="caution">
    <text evidence="1">The sequence shown here is derived from an EMBL/GenBank/DDBJ whole genome shotgun (WGS) entry which is preliminary data.</text>
</comment>
<gene>
    <name evidence="1" type="ORF">SDC9_61197</name>
</gene>